<dbReference type="PANTHER" id="PTHR32083">
    <property type="entry name" value="CILIA AND FLAGELLA-ASSOCIATED PROTEIN 58-RELATED"/>
    <property type="match status" value="1"/>
</dbReference>
<dbReference type="Proteomes" id="UP001140562">
    <property type="component" value="Unassembled WGS sequence"/>
</dbReference>
<feature type="region of interest" description="Disordered" evidence="3">
    <location>
        <begin position="409"/>
        <end position="464"/>
    </location>
</feature>
<feature type="compositionally biased region" description="Polar residues" evidence="3">
    <location>
        <begin position="316"/>
        <end position="344"/>
    </location>
</feature>
<feature type="region of interest" description="Disordered" evidence="3">
    <location>
        <begin position="103"/>
        <end position="228"/>
    </location>
</feature>
<evidence type="ECO:0000256" key="2">
    <source>
        <dbReference type="SAM" id="Coils"/>
    </source>
</evidence>
<protein>
    <recommendedName>
        <fullName evidence="6">Chromo domain-containing protein</fullName>
    </recommendedName>
</protein>
<feature type="compositionally biased region" description="Basic residues" evidence="3">
    <location>
        <begin position="1"/>
        <end position="20"/>
    </location>
</feature>
<feature type="region of interest" description="Disordered" evidence="3">
    <location>
        <begin position="1"/>
        <end position="49"/>
    </location>
</feature>
<evidence type="ECO:0000313" key="5">
    <source>
        <dbReference type="Proteomes" id="UP001140562"/>
    </source>
</evidence>
<feature type="compositionally biased region" description="Polar residues" evidence="3">
    <location>
        <begin position="413"/>
        <end position="428"/>
    </location>
</feature>
<dbReference type="Gene3D" id="3.40.50.12360">
    <property type="match status" value="1"/>
</dbReference>
<evidence type="ECO:0000256" key="1">
    <source>
        <dbReference type="ARBA" id="ARBA00023054"/>
    </source>
</evidence>
<accession>A0A9W9BZP8</accession>
<feature type="compositionally biased region" description="Acidic residues" evidence="3">
    <location>
        <begin position="532"/>
        <end position="544"/>
    </location>
</feature>
<feature type="region of interest" description="Disordered" evidence="3">
    <location>
        <begin position="518"/>
        <end position="544"/>
    </location>
</feature>
<name>A0A9W9BZP8_9PLEO</name>
<dbReference type="AlphaFoldDB" id="A0A9W9BZP8"/>
<reference evidence="4" key="1">
    <citation type="submission" date="2022-10" db="EMBL/GenBank/DDBJ databases">
        <title>Tapping the CABI collections for fungal endophytes: first genome assemblies for Collariella, Neodidymelliopsis, Ascochyta clinopodiicola, Didymella pomorum, Didymosphaeria variabile, Neocosmospora piperis and Neocucurbitaria cava.</title>
        <authorList>
            <person name="Hill R."/>
        </authorList>
    </citation>
    <scope>NUCLEOTIDE SEQUENCE</scope>
    <source>
        <strain evidence="4">IMI 360193</strain>
    </source>
</reference>
<feature type="region of interest" description="Disordered" evidence="3">
    <location>
        <begin position="862"/>
        <end position="902"/>
    </location>
</feature>
<organism evidence="4 5">
    <name type="scientific">Didymella glomerata</name>
    <dbReference type="NCBI Taxonomy" id="749621"/>
    <lineage>
        <taxon>Eukaryota</taxon>
        <taxon>Fungi</taxon>
        <taxon>Dikarya</taxon>
        <taxon>Ascomycota</taxon>
        <taxon>Pezizomycotina</taxon>
        <taxon>Dothideomycetes</taxon>
        <taxon>Pleosporomycetidae</taxon>
        <taxon>Pleosporales</taxon>
        <taxon>Pleosporineae</taxon>
        <taxon>Didymellaceae</taxon>
        <taxon>Didymella</taxon>
    </lineage>
</organism>
<sequence length="1186" mass="130582">MASPKRKRKPNRTTTNKRPKYTLPDTDSGSSSSSSAEEGTAPDSQEEWEAVRILEQRGQGFALQYLIEWKDIDPATGQPWAPTWERASNAGAALRASWRAELGRRAQEKKEATAVARRSTQQRGAREESPAQATQTRGARRSRVVESPESSESTKAVDSSTEPKQRPAAIASSTTIDLEAPLPDWTSPQVNIDVRRDSFNRGEYEPFSEIPESQSSPEKSAVEGTTLESSQLFASQPVFLASGIVRDTQSSAGDVSYIPVTQEELESSLHSDSSDGFDEDHVIGYSGLLDTSEAQKLGARPHSPATSIAETVADTTQDFHSQRQLDSQQERSGISGTLESQSPVTFHKAHRRGIHHDSDISHQTEVDLTQTHDSAETPQTESSVLFVENTTQFDHDTSVPELEQLLEERTEFGSATQEANEAASQSNDALVLPSINISAEGTRSPSTVPDRSPAPPSNAPLDTVPAASSLRSVAFANKVTEPLMVDSLLPKPKTFDKPSAENDDNLVTAVAAAAAQSVPAAPSSPAAHDDIENLNDVDATQDVDDMDDYNDDYEDQCDDELKLDDEEYIVPLYIEGRQRDTYTGYITQKTDLLNEVHIHVPAPIEKFDEVDRALTYLKAVETHPDLTYAEAESATASESHSLADIQHGAQFGIDNSVKFKFLAHLFTLIRDRSMHVVLLLDQDNAALFNIVKTFLAAGQYNFKMPTKSHQSMVSPDRLIITVFPKTVFPVLQAVHLIICLDGVQSAAQARQRKVPATGRIIPVFHLVIPQTVGHLERYVRYVLSTTERRSLIETLLAGLSEAQKINEVGNAIDIDTPSAGEAAQMITSWLFPEKGQESTEWPLPSIGSVKRLFEMDATQQSVRYAASSPGPERTKRPLAEDDSDHAKRMRYTPQPGVVPGPSAVHEHEVTWTSDSMPGTAASENARLAASLDKVSTVLLQERKERREEAVMWNRQQTEHENRQEQYRKLFNEKGAVDRELTAMTANRDKVRTQMDGQVAEIRGLREELEALRTLNLASSDEKNVEITRLRKELEAAKLELEKARNSAKTQDETMDFLKEQYRKAQVLAGQAQSEVETLTSTNTKLSQQASGEAAKLKQMHVDRSAKNMMQQNKALQSENAILKARLKANEEELVRAKNNSGRAAYGTRGQSTTPQPKIRSRATSPAGGSRAARGGGRISNLVAEGM</sequence>
<proteinExistence type="predicted"/>
<feature type="region of interest" description="Disordered" evidence="3">
    <location>
        <begin position="1137"/>
        <end position="1186"/>
    </location>
</feature>
<feature type="compositionally biased region" description="Low complexity" evidence="3">
    <location>
        <begin position="1161"/>
        <end position="1172"/>
    </location>
</feature>
<dbReference type="GO" id="GO:0005856">
    <property type="term" value="C:cytoskeleton"/>
    <property type="evidence" value="ECO:0007669"/>
    <property type="project" value="TreeGrafter"/>
</dbReference>
<evidence type="ECO:0000256" key="3">
    <source>
        <dbReference type="SAM" id="MobiDB-lite"/>
    </source>
</evidence>
<feature type="coiled-coil region" evidence="2">
    <location>
        <begin position="994"/>
        <end position="1074"/>
    </location>
</feature>
<feature type="region of interest" description="Disordered" evidence="3">
    <location>
        <begin position="316"/>
        <end position="362"/>
    </location>
</feature>
<dbReference type="PANTHER" id="PTHR32083:SF48">
    <property type="entry name" value="TRANS-GOLGI NETWORK-LOCALIZED SYP41-INTERACTING PROTEIN 1"/>
    <property type="match status" value="1"/>
</dbReference>
<keyword evidence="5" id="KW-1185">Reference proteome</keyword>
<feature type="compositionally biased region" description="Low complexity" evidence="3">
    <location>
        <begin position="24"/>
        <end position="42"/>
    </location>
</feature>
<evidence type="ECO:0008006" key="6">
    <source>
        <dbReference type="Google" id="ProtNLM"/>
    </source>
</evidence>
<evidence type="ECO:0000313" key="4">
    <source>
        <dbReference type="EMBL" id="KAJ4336266.1"/>
    </source>
</evidence>
<feature type="compositionally biased region" description="Basic and acidic residues" evidence="3">
    <location>
        <begin position="193"/>
        <end position="204"/>
    </location>
</feature>
<comment type="caution">
    <text evidence="4">The sequence shown here is derived from an EMBL/GenBank/DDBJ whole genome shotgun (WGS) entry which is preliminary data.</text>
</comment>
<keyword evidence="1 2" id="KW-0175">Coiled coil</keyword>
<feature type="compositionally biased region" description="Polar residues" evidence="3">
    <location>
        <begin position="435"/>
        <end position="449"/>
    </location>
</feature>
<dbReference type="Gene3D" id="2.40.50.40">
    <property type="match status" value="1"/>
</dbReference>
<dbReference type="OrthoDB" id="3647690at2759"/>
<feature type="compositionally biased region" description="Basic and acidic residues" evidence="3">
    <location>
        <begin position="103"/>
        <end position="112"/>
    </location>
</feature>
<dbReference type="EMBL" id="JAPEUV010000051">
    <property type="protein sequence ID" value="KAJ4336266.1"/>
    <property type="molecule type" value="Genomic_DNA"/>
</dbReference>
<gene>
    <name evidence="4" type="ORF">N0V87_005559</name>
</gene>
<dbReference type="InterPro" id="IPR038609">
    <property type="entry name" value="HDA1_su2/3_sf"/>
</dbReference>